<dbReference type="GO" id="GO:0005576">
    <property type="term" value="C:extracellular region"/>
    <property type="evidence" value="ECO:0007669"/>
    <property type="project" value="UniProtKB-SubCell"/>
</dbReference>
<keyword evidence="7" id="KW-0677">Repeat</keyword>
<dbReference type="InterPro" id="IPR013783">
    <property type="entry name" value="Ig-like_fold"/>
</dbReference>
<dbReference type="Proteomes" id="UP000504632">
    <property type="component" value="Chromosome 7"/>
</dbReference>
<feature type="domain" description="Ig-like" evidence="15">
    <location>
        <begin position="863"/>
        <end position="960"/>
    </location>
</feature>
<feature type="domain" description="Ig-like" evidence="15">
    <location>
        <begin position="963"/>
        <end position="1056"/>
    </location>
</feature>
<evidence type="ECO:0000256" key="14">
    <source>
        <dbReference type="SAM" id="SignalP"/>
    </source>
</evidence>
<accession>A0A6J2VPE5</accession>
<dbReference type="SMART" id="SM00409">
    <property type="entry name" value="IG"/>
    <property type="match status" value="12"/>
</dbReference>
<sequence length="1749" mass="193498">MGCPTAWIFFLFVLVTLPKAGRSCPRPCACHQPTEVHCTFRSLLTVPPGIPRQVERMNLGFNTINRITVTSLTGLQKLELLMMHGNDIHSLPNGVFSDLISLQMLKMSYNKLKVISRHTLQGLWSLARLHLDHNRIEFIHPDAFQGLTSLRLVQLEGNRLQQLHPSTFSTLSVFGYFPVSTLKHLYLSENGLTTLPKKMLAGMPHLENLFLHGNPWTCDCRMKWFREWNTNSPGVLKCKKDRAYAGGQLCPICFSPKNLRKKELLEIETLSCTSPVIRASHRATLPEDTESELMSLDEFRQPFGNISVGLTDEHGNKVDLDCDLHEPRESARMSWDHVNPYQIVANVTLSVDVECPIDRSNYERLWRLIAYYSDVPAHLQREIMLSKDPYVSYRYRQDVERDALYYTGVRANIAAQPAWIMQSSVDLQLNRPQSTGKRVKLILSIHLSQREETEPMRGQIRNWVMIESKNDTRTALTAVVGNPVQMYCNVMSSGDPFIQWMLPGGSKVTAPYSSTDNRVSVSSSGMLDIKAVDHSDSGVYYCIASVTNDFSVLPFRLTVEESSSPPPESDKVTDPVTGFAGAPVSLPCEASGSPDAEVNWVLPNNSILSFRSNSSRAFVTSNGTLSIPQSQLSDIGYYKCVATNQHGADSLATKVTLTRPPGGLPMRKYSSRPQPAEGFSTKIKVSTENDEESSGDSDTGEEVSPRQVDPSTRRRIPNVGVRGGHPFRNSWRRPTRRRINMSNNQVDPERWANILAKAVPSLRGRPRIISTNISTVTVQAESDAHLPCVAVGEPSPFLSWTKVSTGASVAQNTRIQRFEAHPNGTLIIRKVLPVDRGQYLCSVQNQYGEDKAAVTLIVVSEHPRVLQPRYRDATVYLGDSIDLECQSKGYPLPRVTWVLPDRAMVHTSALPPTTTEQRIVLSANGTLQINSVINTDRGIYKCIASNAAGADAITVRLHVTSMPPVIQQPQRENVSLTDGSTAYLDCTARGAPPPSVYWTTPDSMQLRPSQFVNGRNLFVFPNGTLYMRGVGPADAGRYECTASNAVGTSWRAISLSVPKVTPSSRARITSSSPQKTDVIYGGQLHLDCMASGDPVPRIIWRIPSKKLVDAHYSFDPRIKVFANGTLSVHSVTEKDEGHYLCMARNKMGDDYMPLKVNILTKPPKIEQKLPSDQKVMYGGDLKVDCVASGLPNPKIQWALPDGTMINSVMKHDSISSGRSRRYVVFDNGTLYFNEVGMREEGDYTCYAENQIGKDEMKVHVKVVADVPVIKNNSHQVIRVLYGDSVSLRCSAKGEPTPVIMWFSPTNRAIPPGASDKYQVHNDGTLVIQKAQRFDGGNYTCLARNSAGQDRKVTRVEILVSPPAINGLRGATNTARVTAVKDQRKLIDCEAMGTPLPRVMWVLPENVVLPAPYYGSRMTVHRNGTLDIRTVRMTDAAQLACIARNEGGEARLIVHLNVVDVVEQPRLRSPKMESVSLTVGSAMTLNCSFEGSSLLQVTWILPNGSPLTSGARFTKFFHKPDGTLVISNPSLSEAGTYRCLGRNTAGLVERTVTLMPGRKPEITNRYNSPVSIINGESLQLHCLSNGDPVRLTWTLPSGVVLNRPQRAGRYAVLPNGTLAVQQASVYDRGSYTCRASNEYGSSLLTIPVIIIAYPPRITNGPAATTYARRGVAVQLNCVAIAIPRAEVAWETPDRTRLVVSPQPRMFGNKYIHPQGSLIIQNPTLRDAGLYRCTARNVMGVDSKATYLHVF</sequence>
<keyword evidence="6 14" id="KW-0732">Signal</keyword>
<keyword evidence="8" id="KW-1133">Transmembrane helix</keyword>
<feature type="domain" description="Ig-like" evidence="15">
    <location>
        <begin position="1267"/>
        <end position="1353"/>
    </location>
</feature>
<proteinExistence type="predicted"/>
<evidence type="ECO:0000256" key="10">
    <source>
        <dbReference type="ARBA" id="ARBA00023157"/>
    </source>
</evidence>
<dbReference type="SMART" id="SM00369">
    <property type="entry name" value="LRR_TYP"/>
    <property type="match status" value="5"/>
</dbReference>
<comment type="subcellular location">
    <subcellularLocation>
        <location evidence="1">Membrane</location>
        <topology evidence="1">Single-pass membrane protein</topology>
    </subcellularLocation>
    <subcellularLocation>
        <location evidence="2">Secreted</location>
    </subcellularLocation>
</comment>
<evidence type="ECO:0000256" key="5">
    <source>
        <dbReference type="ARBA" id="ARBA00022692"/>
    </source>
</evidence>
<dbReference type="InterPro" id="IPR003599">
    <property type="entry name" value="Ig_sub"/>
</dbReference>
<dbReference type="GeneID" id="115815984"/>
<dbReference type="RefSeq" id="XP_030634815.1">
    <property type="nucleotide sequence ID" value="XM_030778955.1"/>
</dbReference>
<feature type="region of interest" description="Disordered" evidence="13">
    <location>
        <begin position="655"/>
        <end position="736"/>
    </location>
</feature>
<feature type="chain" id="PRO_5027071395" evidence="14">
    <location>
        <begin position="24"/>
        <end position="1749"/>
    </location>
</feature>
<dbReference type="InterPro" id="IPR007110">
    <property type="entry name" value="Ig-like_dom"/>
</dbReference>
<dbReference type="PANTHER" id="PTHR45842">
    <property type="entry name" value="SYNAPTIC ADHESION-LIKE MOLECULE SALM"/>
    <property type="match status" value="1"/>
</dbReference>
<dbReference type="SUPFAM" id="SSF48726">
    <property type="entry name" value="Immunoglobulin"/>
    <property type="match status" value="12"/>
</dbReference>
<keyword evidence="12" id="KW-0393">Immunoglobulin domain</keyword>
<dbReference type="Gene3D" id="2.60.40.10">
    <property type="entry name" value="Immunoglobulins"/>
    <property type="match status" value="12"/>
</dbReference>
<keyword evidence="5" id="KW-0812">Transmembrane</keyword>
<dbReference type="FunFam" id="2.60.40.10:FF:000076">
    <property type="entry name" value="Leucine-rich repeat and Ig domain-containing 4"/>
    <property type="match status" value="2"/>
</dbReference>
<dbReference type="Gene3D" id="3.80.10.10">
    <property type="entry name" value="Ribonuclease Inhibitor"/>
    <property type="match status" value="2"/>
</dbReference>
<protein>
    <submittedName>
        <fullName evidence="17">Matrix-remodeling-associated protein 5</fullName>
    </submittedName>
</protein>
<dbReference type="SMART" id="SM00408">
    <property type="entry name" value="IGc2"/>
    <property type="match status" value="12"/>
</dbReference>
<reference evidence="17" key="1">
    <citation type="submission" date="2025-08" db="UniProtKB">
        <authorList>
            <consortium name="RefSeq"/>
        </authorList>
    </citation>
    <scope>IDENTIFICATION</scope>
</reference>
<keyword evidence="10" id="KW-1015">Disulfide bond</keyword>
<feature type="compositionally biased region" description="Acidic residues" evidence="13">
    <location>
        <begin position="688"/>
        <end position="701"/>
    </location>
</feature>
<dbReference type="InterPro" id="IPR001611">
    <property type="entry name" value="Leu-rich_rpt"/>
</dbReference>
<evidence type="ECO:0000256" key="6">
    <source>
        <dbReference type="ARBA" id="ARBA00022729"/>
    </source>
</evidence>
<evidence type="ECO:0000259" key="15">
    <source>
        <dbReference type="PROSITE" id="PS50835"/>
    </source>
</evidence>
<dbReference type="InterPro" id="IPR013098">
    <property type="entry name" value="Ig_I-set"/>
</dbReference>
<keyword evidence="9" id="KW-0472">Membrane</keyword>
<keyword evidence="4" id="KW-0433">Leucine-rich repeat</keyword>
<dbReference type="Pfam" id="PF13855">
    <property type="entry name" value="LRR_8"/>
    <property type="match status" value="2"/>
</dbReference>
<dbReference type="FunFam" id="2.60.40.10:FF:000537">
    <property type="entry name" value="immunoglobulin superfamily member 10"/>
    <property type="match status" value="1"/>
</dbReference>
<keyword evidence="16" id="KW-1185">Reference proteome</keyword>
<keyword evidence="3" id="KW-0964">Secreted</keyword>
<dbReference type="CDD" id="cd00096">
    <property type="entry name" value="Ig"/>
    <property type="match status" value="3"/>
</dbReference>
<organism evidence="16 17">
    <name type="scientific">Chanos chanos</name>
    <name type="common">Milkfish</name>
    <name type="synonym">Mugil chanos</name>
    <dbReference type="NCBI Taxonomy" id="29144"/>
    <lineage>
        <taxon>Eukaryota</taxon>
        <taxon>Metazoa</taxon>
        <taxon>Chordata</taxon>
        <taxon>Craniata</taxon>
        <taxon>Vertebrata</taxon>
        <taxon>Euteleostomi</taxon>
        <taxon>Actinopterygii</taxon>
        <taxon>Neopterygii</taxon>
        <taxon>Teleostei</taxon>
        <taxon>Ostariophysi</taxon>
        <taxon>Gonorynchiformes</taxon>
        <taxon>Chanidae</taxon>
        <taxon>Chanos</taxon>
    </lineage>
</organism>
<evidence type="ECO:0000256" key="2">
    <source>
        <dbReference type="ARBA" id="ARBA00004613"/>
    </source>
</evidence>
<feature type="signal peptide" evidence="14">
    <location>
        <begin position="1"/>
        <end position="23"/>
    </location>
</feature>
<keyword evidence="11" id="KW-0325">Glycoprotein</keyword>
<dbReference type="InterPro" id="IPR003591">
    <property type="entry name" value="Leu-rich_rpt_typical-subtyp"/>
</dbReference>
<dbReference type="FunFam" id="2.60.40.10:FF:001306">
    <property type="entry name" value="Matrix remodeling associated 5"/>
    <property type="match status" value="1"/>
</dbReference>
<evidence type="ECO:0000256" key="11">
    <source>
        <dbReference type="ARBA" id="ARBA00023180"/>
    </source>
</evidence>
<feature type="domain" description="Ig-like" evidence="15">
    <location>
        <begin position="1559"/>
        <end position="1644"/>
    </location>
</feature>
<feature type="domain" description="Ig-like" evidence="15">
    <location>
        <begin position="1464"/>
        <end position="1552"/>
    </location>
</feature>
<feature type="domain" description="Ig-like" evidence="15">
    <location>
        <begin position="1058"/>
        <end position="1157"/>
    </location>
</feature>
<dbReference type="GO" id="GO:0016020">
    <property type="term" value="C:membrane"/>
    <property type="evidence" value="ECO:0007669"/>
    <property type="project" value="UniProtKB-SubCell"/>
</dbReference>
<dbReference type="SMART" id="SM00082">
    <property type="entry name" value="LRRCT"/>
    <property type="match status" value="1"/>
</dbReference>
<evidence type="ECO:0000256" key="12">
    <source>
        <dbReference type="ARBA" id="ARBA00023319"/>
    </source>
</evidence>
<dbReference type="SMART" id="SM00013">
    <property type="entry name" value="LRRNT"/>
    <property type="match status" value="1"/>
</dbReference>
<dbReference type="InterPro" id="IPR003598">
    <property type="entry name" value="Ig_sub2"/>
</dbReference>
<evidence type="ECO:0000313" key="16">
    <source>
        <dbReference type="Proteomes" id="UP000504632"/>
    </source>
</evidence>
<feature type="domain" description="Ig-like" evidence="15">
    <location>
        <begin position="1163"/>
        <end position="1263"/>
    </location>
</feature>
<dbReference type="InterPro" id="IPR000372">
    <property type="entry name" value="LRRNT"/>
</dbReference>
<feature type="domain" description="Ig-like" evidence="15">
    <location>
        <begin position="455"/>
        <end position="558"/>
    </location>
</feature>
<dbReference type="CTD" id="100151112"/>
<dbReference type="Pfam" id="PF13927">
    <property type="entry name" value="Ig_3"/>
    <property type="match status" value="5"/>
</dbReference>
<evidence type="ECO:0000256" key="9">
    <source>
        <dbReference type="ARBA" id="ARBA00023136"/>
    </source>
</evidence>
<dbReference type="Pfam" id="PF07679">
    <property type="entry name" value="I-set"/>
    <property type="match status" value="7"/>
</dbReference>
<dbReference type="InterPro" id="IPR036179">
    <property type="entry name" value="Ig-like_dom_sf"/>
</dbReference>
<feature type="domain" description="Ig-like" evidence="15">
    <location>
        <begin position="766"/>
        <end position="855"/>
    </location>
</feature>
<dbReference type="OrthoDB" id="10062932at2759"/>
<name>A0A6J2VPE5_CHACN</name>
<dbReference type="InterPro" id="IPR050467">
    <property type="entry name" value="LRFN"/>
</dbReference>
<evidence type="ECO:0000256" key="13">
    <source>
        <dbReference type="SAM" id="MobiDB-lite"/>
    </source>
</evidence>
<evidence type="ECO:0000256" key="7">
    <source>
        <dbReference type="ARBA" id="ARBA00022737"/>
    </source>
</evidence>
<dbReference type="InterPro" id="IPR000483">
    <property type="entry name" value="Cys-rich_flank_reg_C"/>
</dbReference>
<feature type="domain" description="Ig-like" evidence="15">
    <location>
        <begin position="1654"/>
        <end position="1747"/>
    </location>
</feature>
<dbReference type="FunFam" id="2.60.40.10:FF:001377">
    <property type="entry name" value="Matrix remodeling associated 5"/>
    <property type="match status" value="1"/>
</dbReference>
<dbReference type="PROSITE" id="PS50835">
    <property type="entry name" value="IG_LIKE"/>
    <property type="match status" value="12"/>
</dbReference>
<gene>
    <name evidence="17" type="primary">mxra5a</name>
</gene>
<feature type="domain" description="Ig-like" evidence="15">
    <location>
        <begin position="1362"/>
        <end position="1456"/>
    </location>
</feature>
<dbReference type="InterPro" id="IPR013106">
    <property type="entry name" value="Ig_V-set"/>
</dbReference>
<feature type="domain" description="Ig-like" evidence="15">
    <location>
        <begin position="567"/>
        <end position="658"/>
    </location>
</feature>
<evidence type="ECO:0000256" key="1">
    <source>
        <dbReference type="ARBA" id="ARBA00004167"/>
    </source>
</evidence>
<dbReference type="InParanoid" id="A0A6J2VPE5"/>
<dbReference type="InterPro" id="IPR032675">
    <property type="entry name" value="LRR_dom_sf"/>
</dbReference>
<dbReference type="SUPFAM" id="SSF52058">
    <property type="entry name" value="L domain-like"/>
    <property type="match status" value="1"/>
</dbReference>
<evidence type="ECO:0000256" key="3">
    <source>
        <dbReference type="ARBA" id="ARBA00022525"/>
    </source>
</evidence>
<dbReference type="PANTHER" id="PTHR45842:SF4">
    <property type="entry name" value="MATRIX-REMODELING-ASSOCIATED PROTEIN 5"/>
    <property type="match status" value="1"/>
</dbReference>
<evidence type="ECO:0000256" key="8">
    <source>
        <dbReference type="ARBA" id="ARBA00022989"/>
    </source>
</evidence>
<dbReference type="FunFam" id="2.60.40.10:FF:000621">
    <property type="entry name" value="Immunoglobulin superfamily member 10"/>
    <property type="match status" value="1"/>
</dbReference>
<evidence type="ECO:0000313" key="17">
    <source>
        <dbReference type="RefSeq" id="XP_030634815.1"/>
    </source>
</evidence>
<dbReference type="SMART" id="SM00406">
    <property type="entry name" value="IGv"/>
    <property type="match status" value="6"/>
</dbReference>
<evidence type="ECO:0000256" key="4">
    <source>
        <dbReference type="ARBA" id="ARBA00022614"/>
    </source>
</evidence>
<dbReference type="FunFam" id="3.80.10.10:FF:000103">
    <property type="entry name" value="Immunoglobulin superfamily member 10"/>
    <property type="match status" value="1"/>
</dbReference>